<dbReference type="EMBL" id="MLAK01001366">
    <property type="protein sequence ID" value="OHS93916.1"/>
    <property type="molecule type" value="Genomic_DNA"/>
</dbReference>
<comment type="caution">
    <text evidence="2">The sequence shown here is derived from an EMBL/GenBank/DDBJ whole genome shotgun (WGS) entry which is preliminary data.</text>
</comment>
<dbReference type="VEuPathDB" id="TrichDB:TRFO_39918"/>
<dbReference type="Proteomes" id="UP000179807">
    <property type="component" value="Unassembled WGS sequence"/>
</dbReference>
<feature type="region of interest" description="Disordered" evidence="1">
    <location>
        <begin position="468"/>
        <end position="489"/>
    </location>
</feature>
<sequence>MEEALKFEKIFANVGGTDLFFEKLKRALSFLSNERIPDNMAFGLSMKKPQYWSLTHDYALLLVIYQYGLDICPVIRHTNTFLGLVKPRSLIPSSSWLFGRLVLLVFEINSFIPDDFQLGPIRSVSYVSIFQKDAKRNYLSRNEQLAILQYLFICGVQNVELESILAKIKTMLFMSNVENSALHEFVVQVLSKCNYFIPNSYLNLPQTTNDDLIQWIPNKYIYLLADNLKLFSKIRNLVATRNCLCIQPPKWNIAPPFWTQEADLLFFLSVAEYGLFNIPYLAEFIPPPEGYNLVPIVVVWKHLMLEKYLKNIIRNENLTHLKFLYNFNQSLLRLKYLCRIYAAHWQQKDQSLDKQNNNNMTNAFNEIFSRLLYQSYKYSKTTPSYKSLLFPNNYISISEKYPNNQLNVSRNIIRLLNSTLVPDDAPILLEKKSHGSEINNFLPNIIRRSFTGNVDDYLIPTPSNIQSNAQSNIQSNAQSNIQSNAQSNIQSNAQSNIQSNVQSNIQSNVQSNIQSNVQSNISSSSSFMNAYQSVSPSVQNQQAHQIGAHNHLYPNHQIPHNLSGITNPAVAWALEKPCRTINELNALNQNISSLLIALGRATQHTPEEINQIRLLIMRQQQIRDALNKYTGVQSQSMNPLNTNNAFNQQNNRPPSNLSNNPNLQSQQNISIASNQFKKKLIPIPQIKEKKASQTLKARPIYKPSHNKEMNDPFFLTFTHNTALNYCGFNMLSKNEIPSAMDLINNEGKSQIDNPTLEPILDNLCVVPYFLLDKNSRKKIDKHLNEISLTSNPLKVTDDQQLDLCNQLIKLKSVVPIIVNNRKIAETYLGYSKFLNLFNDEMLLRVVFYIHGAAENPIFTFKIPTRSKKISSNNFLSSFSDFKKVLNEMKLIDENFPDIPEMSPLDLVDIRPIPEITQMELDEIFSR</sequence>
<proteinExistence type="predicted"/>
<reference evidence="2" key="1">
    <citation type="submission" date="2016-10" db="EMBL/GenBank/DDBJ databases">
        <authorList>
            <person name="Benchimol M."/>
            <person name="Almeida L.G."/>
            <person name="Vasconcelos A.T."/>
            <person name="Perreira-Neves A."/>
            <person name="Rosa I.A."/>
            <person name="Tasca T."/>
            <person name="Bogo M.R."/>
            <person name="de Souza W."/>
        </authorList>
    </citation>
    <scope>NUCLEOTIDE SEQUENCE [LARGE SCALE GENOMIC DNA]</scope>
    <source>
        <strain evidence="2">K</strain>
    </source>
</reference>
<protein>
    <submittedName>
        <fullName evidence="2">Uncharacterized protein</fullName>
    </submittedName>
</protein>
<feature type="compositionally biased region" description="Low complexity" evidence="1">
    <location>
        <begin position="638"/>
        <end position="664"/>
    </location>
</feature>
<evidence type="ECO:0000313" key="3">
    <source>
        <dbReference type="Proteomes" id="UP000179807"/>
    </source>
</evidence>
<organism evidence="2 3">
    <name type="scientific">Tritrichomonas foetus</name>
    <dbReference type="NCBI Taxonomy" id="1144522"/>
    <lineage>
        <taxon>Eukaryota</taxon>
        <taxon>Metamonada</taxon>
        <taxon>Parabasalia</taxon>
        <taxon>Tritrichomonadida</taxon>
        <taxon>Tritrichomonadidae</taxon>
        <taxon>Tritrichomonas</taxon>
    </lineage>
</organism>
<dbReference type="GeneID" id="94847614"/>
<accession>A0A1J4J9J8</accession>
<gene>
    <name evidence="2" type="ORF">TRFO_39918</name>
</gene>
<name>A0A1J4J9J8_9EUKA</name>
<dbReference type="AlphaFoldDB" id="A0A1J4J9J8"/>
<feature type="region of interest" description="Disordered" evidence="1">
    <location>
        <begin position="634"/>
        <end position="664"/>
    </location>
</feature>
<evidence type="ECO:0000313" key="2">
    <source>
        <dbReference type="EMBL" id="OHS93916.1"/>
    </source>
</evidence>
<dbReference type="RefSeq" id="XP_068347053.1">
    <property type="nucleotide sequence ID" value="XM_068512910.1"/>
</dbReference>
<keyword evidence="3" id="KW-1185">Reference proteome</keyword>
<evidence type="ECO:0000256" key="1">
    <source>
        <dbReference type="SAM" id="MobiDB-lite"/>
    </source>
</evidence>